<dbReference type="OrthoDB" id="3874249at2"/>
<reference evidence="3 4" key="1">
    <citation type="submission" date="2019-06" db="EMBL/GenBank/DDBJ databases">
        <title>Sequencing the genomes of 1000 actinobacteria strains.</title>
        <authorList>
            <person name="Klenk H.-P."/>
        </authorList>
    </citation>
    <scope>NUCLEOTIDE SEQUENCE [LARGE SCALE GENOMIC DNA]</scope>
    <source>
        <strain evidence="3 4">DSM 41929</strain>
    </source>
</reference>
<name>A0A542UHP0_9ACTN</name>
<evidence type="ECO:0008006" key="5">
    <source>
        <dbReference type="Google" id="ProtNLM"/>
    </source>
</evidence>
<proteinExistence type="predicted"/>
<comment type="caution">
    <text evidence="3">The sequence shown here is derived from an EMBL/GenBank/DDBJ whole genome shotgun (WGS) entry which is preliminary data.</text>
</comment>
<accession>A0A542UHP0</accession>
<organism evidence="3 4">
    <name type="scientific">Streptomyces puniciscabiei</name>
    <dbReference type="NCBI Taxonomy" id="164348"/>
    <lineage>
        <taxon>Bacteria</taxon>
        <taxon>Bacillati</taxon>
        <taxon>Actinomycetota</taxon>
        <taxon>Actinomycetes</taxon>
        <taxon>Kitasatosporales</taxon>
        <taxon>Streptomycetaceae</taxon>
        <taxon>Streptomyces</taxon>
    </lineage>
</organism>
<keyword evidence="2" id="KW-0812">Transmembrane</keyword>
<feature type="transmembrane region" description="Helical" evidence="2">
    <location>
        <begin position="86"/>
        <end position="105"/>
    </location>
</feature>
<dbReference type="RefSeq" id="WP_142218787.1">
    <property type="nucleotide sequence ID" value="NZ_JBPJFI010000001.1"/>
</dbReference>
<dbReference type="EMBL" id="VFNX01000001">
    <property type="protein sequence ID" value="TQK98536.1"/>
    <property type="molecule type" value="Genomic_DNA"/>
</dbReference>
<feature type="transmembrane region" description="Helical" evidence="2">
    <location>
        <begin position="55"/>
        <end position="74"/>
    </location>
</feature>
<protein>
    <recommendedName>
        <fullName evidence="5">Integral membrane protein</fullName>
    </recommendedName>
</protein>
<keyword evidence="2" id="KW-1133">Transmembrane helix</keyword>
<evidence type="ECO:0000256" key="1">
    <source>
        <dbReference type="SAM" id="MobiDB-lite"/>
    </source>
</evidence>
<evidence type="ECO:0000313" key="3">
    <source>
        <dbReference type="EMBL" id="TQK98536.1"/>
    </source>
</evidence>
<feature type="compositionally biased region" description="Pro residues" evidence="1">
    <location>
        <begin position="146"/>
        <end position="175"/>
    </location>
</feature>
<evidence type="ECO:0000256" key="2">
    <source>
        <dbReference type="SAM" id="Phobius"/>
    </source>
</evidence>
<gene>
    <name evidence="3" type="ORF">FB563_3568</name>
</gene>
<feature type="region of interest" description="Disordered" evidence="1">
    <location>
        <begin position="139"/>
        <end position="208"/>
    </location>
</feature>
<feature type="transmembrane region" description="Helical" evidence="2">
    <location>
        <begin position="20"/>
        <end position="43"/>
    </location>
</feature>
<dbReference type="AlphaFoldDB" id="A0A542UHP0"/>
<keyword evidence="2" id="KW-0472">Membrane</keyword>
<evidence type="ECO:0000313" key="4">
    <source>
        <dbReference type="Proteomes" id="UP000318103"/>
    </source>
</evidence>
<keyword evidence="4" id="KW-1185">Reference proteome</keyword>
<dbReference type="Proteomes" id="UP000318103">
    <property type="component" value="Unassembled WGS sequence"/>
</dbReference>
<sequence>MQGHGYAPPQPQPPSTGVLVLLRVIFVAVAFFSIGFLAWVAPLRAAIVTRRPAEWWFFGASVTVLGICFALFSTDHTDDFSSPNGTLGMSMLLLNLVACIAYYLYADIRHFQRLRQAYAGHVPLGPGYGYAQRVSPFTATTAPSTPSTPQPPYAPAPMPHIPAPQPHVPAPPQRPAPSHIDQVRAELDELSDYLRKHDGRPDGHESGR</sequence>
<feature type="compositionally biased region" description="Basic and acidic residues" evidence="1">
    <location>
        <begin position="181"/>
        <end position="208"/>
    </location>
</feature>